<feature type="domain" description="Nucleolar 27S pre-rRNA processing Urb2/Npa2 C-terminal" evidence="2">
    <location>
        <begin position="1276"/>
        <end position="1429"/>
    </location>
</feature>
<dbReference type="EMBL" id="FO082275">
    <property type="protein sequence ID" value="CCO16034.1"/>
    <property type="molecule type" value="Genomic_DNA"/>
</dbReference>
<feature type="region of interest" description="Disordered" evidence="1">
    <location>
        <begin position="357"/>
        <end position="384"/>
    </location>
</feature>
<accession>K8EDH5</accession>
<feature type="compositionally biased region" description="Basic and acidic residues" evidence="1">
    <location>
        <begin position="152"/>
        <end position="163"/>
    </location>
</feature>
<dbReference type="GeneID" id="19016221"/>
<keyword evidence="4" id="KW-1185">Reference proteome</keyword>
<dbReference type="eggNOG" id="ENOG502QYWQ">
    <property type="taxonomic scope" value="Eukaryota"/>
</dbReference>
<evidence type="ECO:0000313" key="4">
    <source>
        <dbReference type="Proteomes" id="UP000198341"/>
    </source>
</evidence>
<evidence type="ECO:0000313" key="3">
    <source>
        <dbReference type="EMBL" id="CCO16034.1"/>
    </source>
</evidence>
<dbReference type="RefSeq" id="XP_007513509.1">
    <property type="nucleotide sequence ID" value="XM_007513447.1"/>
</dbReference>
<feature type="region of interest" description="Disordered" evidence="1">
    <location>
        <begin position="280"/>
        <end position="301"/>
    </location>
</feature>
<feature type="compositionally biased region" description="Acidic residues" evidence="1">
    <location>
        <begin position="164"/>
        <end position="174"/>
    </location>
</feature>
<evidence type="ECO:0000259" key="2">
    <source>
        <dbReference type="Pfam" id="PF10441"/>
    </source>
</evidence>
<dbReference type="Proteomes" id="UP000198341">
    <property type="component" value="Chromosome 4"/>
</dbReference>
<feature type="compositionally biased region" description="Basic residues" evidence="1">
    <location>
        <begin position="359"/>
        <end position="369"/>
    </location>
</feature>
<gene>
    <name evidence="3" type="ORF">Bathy04g01960</name>
</gene>
<sequence>MPPPFPPPPLPRGNDDNDDDDGCCCSHQKRYRFFLFNPKESFEKKLEFCVEHFGGEMESTRTLRTTIQTTKLREEEEENARLCAEWTLNVLPTIVLDLGDDDGTTKTTKKKSFGKAFGSLTGGEAEAKAKSAEKLWQILLNALTICLRRGEETTTTDNRRDSGENDDDDSDEESFSFVGEKRTAEEKAVSFNPANANRMVKCFSESMKLFAADGDGCGRNASVLSKCSDALSNVLSASKYAPSLGACTEMCVVAFERFPEMREASLRLCARQLRRKDLNIRNRDDGSNGASTTLAASSSAEKQQNVTKEFVDVLLSAGTNDNAELGRLIESAMRLTVARESVLRYYPDAFEKIKEDAGKKRKRGEKRKKGGDDDTSVPEEDKTKTNQQIPAFILHFAKRITTAKDSHAIRFAPWFFQEFCESKERKRDAAITKKITEKALRDMREVFSKLFGGVTSSSSKEKGTHIAHLLRALKTKEDVYEAYDDSNPPKVAIESFLVECFDGRKYEKTMNYANVLDAILSVDFRLLEKRATGCISRVGMNGTTASTFLLNFLAAFATRRKLAEFVDCVGHAFERVPNESEDELCGMNALFRSELVLKALESHTSSMLEGQREELFEVCVKILGMQKSTRLLTTFGMVVKSIHKGMLDSFTLEQCDKLGRNVPQDWAIYDAMAISPVVGDVLMNNRALFDQFIEHVRELRTTDDFISIFPCAMQALSNDNVSNDKAWEIIECILTDENKKDAGTDMRYDLLHQYSSTWIPRASTDQAKRYFGSRIKHRKFDALVDDLVSATLWIDALREWLNESTANMERTLVDAMEALELQMNSLFSRRKVTDEKEIVGRFFASMEAVAIAAEEIVSKLANKRKAPSSLKTILRVRSAVDARKIEEDLSPSEWPHRESTREALGKIEDSIPESAWLSYLEEYASASYSVNDEDENLFQLSRTNAKNVCFEDAMTLAVACKQTRDDTCDGNDDEAMAAWVQKFKKREELFESLVVKLKESDASTHAMSVCFGFILAGLGHSLHARAKIFSSLSPSSTVMKDLLRTSSDSVASHLDRALCFVKEELKGDLNTNTKAMTYLCGCVSLLASPGIAFETEAFTIVFNALLKNFQHFSSSHTVKGAEMVLNELHRERTKCLRMMFESSSKEARRFAVQFAVDRLHREDSLARNAFIRGVDDNALLSAQNQRLHPTFWMLEVFTSCSKFAWRKTFDDEKNEALVDSLLHACEPHLNKDNRCLNRRRSLAILCNIVAKGDYECALSARVVGRIAHVSARAFSGALLETQETDFDSFVLCCDIVTATLYHRKEQLKRSTNIITATIAHLVDVLRQWASMSSTKIEHHDAFIRCASSLSKSLVACKASGLKQFYCAHILAEVIASVTATSENRKIESTTGDEKNNEIFSSIRERLKPGIFKLFEACSDLEFSYIFAMYGDKGVGGARRVAFSTLREEQKLAI</sequence>
<proteinExistence type="predicted"/>
<dbReference type="InterPro" id="IPR018849">
    <property type="entry name" value="Urb2/Npa2_C"/>
</dbReference>
<feature type="compositionally biased region" description="Low complexity" evidence="1">
    <location>
        <begin position="290"/>
        <end position="300"/>
    </location>
</feature>
<dbReference type="KEGG" id="bpg:Bathy04g01960"/>
<dbReference type="Pfam" id="PF10441">
    <property type="entry name" value="Urb2"/>
    <property type="match status" value="1"/>
</dbReference>
<feature type="region of interest" description="Disordered" evidence="1">
    <location>
        <begin position="152"/>
        <end position="177"/>
    </location>
</feature>
<organism evidence="3 4">
    <name type="scientific">Bathycoccus prasinos</name>
    <dbReference type="NCBI Taxonomy" id="41875"/>
    <lineage>
        <taxon>Eukaryota</taxon>
        <taxon>Viridiplantae</taxon>
        <taxon>Chlorophyta</taxon>
        <taxon>Mamiellophyceae</taxon>
        <taxon>Mamiellales</taxon>
        <taxon>Bathycoccaceae</taxon>
        <taxon>Bathycoccus</taxon>
    </lineage>
</organism>
<reference evidence="3 4" key="1">
    <citation type="submission" date="2011-10" db="EMBL/GenBank/DDBJ databases">
        <authorList>
            <person name="Genoscope - CEA"/>
        </authorList>
    </citation>
    <scope>NUCLEOTIDE SEQUENCE [LARGE SCALE GENOMIC DNA]</scope>
    <source>
        <strain evidence="3 4">RCC 1105</strain>
    </source>
</reference>
<evidence type="ECO:0000256" key="1">
    <source>
        <dbReference type="SAM" id="MobiDB-lite"/>
    </source>
</evidence>
<name>K8EDH5_9CHLO</name>
<protein>
    <recommendedName>
        <fullName evidence="2">Nucleolar 27S pre-rRNA processing Urb2/Npa2 C-terminal domain-containing protein</fullName>
    </recommendedName>
</protein>